<organism evidence="8 9">
    <name type="scientific">Allofournierella massiliensis</name>
    <dbReference type="NCBI Taxonomy" id="1650663"/>
    <lineage>
        <taxon>Bacteria</taxon>
        <taxon>Bacillati</taxon>
        <taxon>Bacillota</taxon>
        <taxon>Clostridia</taxon>
        <taxon>Eubacteriales</taxon>
        <taxon>Oscillospiraceae</taxon>
        <taxon>Allofournierella</taxon>
    </lineage>
</organism>
<comment type="subcellular location">
    <subcellularLocation>
        <location evidence="1 5">Cytoplasm</location>
    </subcellularLocation>
</comment>
<evidence type="ECO:0000256" key="5">
    <source>
        <dbReference type="HAMAP-Rule" id="MF_01114"/>
    </source>
</evidence>
<evidence type="ECO:0000313" key="8">
    <source>
        <dbReference type="EMBL" id="TCL57763.1"/>
    </source>
</evidence>
<dbReference type="AlphaFoldDB" id="A0A4R1QWE7"/>
<evidence type="ECO:0000256" key="2">
    <source>
        <dbReference type="ARBA" id="ARBA00009695"/>
    </source>
</evidence>
<dbReference type="InterPro" id="IPR036388">
    <property type="entry name" value="WH-like_DNA-bd_sf"/>
</dbReference>
<dbReference type="Pfam" id="PF21982">
    <property type="entry name" value="RecX_HTH1"/>
    <property type="match status" value="1"/>
</dbReference>
<evidence type="ECO:0000259" key="7">
    <source>
        <dbReference type="Pfam" id="PF21982"/>
    </source>
</evidence>
<dbReference type="GO" id="GO:0006282">
    <property type="term" value="P:regulation of DNA repair"/>
    <property type="evidence" value="ECO:0007669"/>
    <property type="project" value="UniProtKB-UniRule"/>
</dbReference>
<proteinExistence type="inferred from homology"/>
<dbReference type="InterPro" id="IPR053926">
    <property type="entry name" value="RecX_HTH_1st"/>
</dbReference>
<reference evidence="8 9" key="1">
    <citation type="submission" date="2019-03" db="EMBL/GenBank/DDBJ databases">
        <title>Genomic Encyclopedia of Type Strains, Phase IV (KMG-IV): sequencing the most valuable type-strain genomes for metagenomic binning, comparative biology and taxonomic classification.</title>
        <authorList>
            <person name="Goeker M."/>
        </authorList>
    </citation>
    <scope>NUCLEOTIDE SEQUENCE [LARGE SCALE GENOMIC DNA]</scope>
    <source>
        <strain evidence="8 9">DSM 100451</strain>
    </source>
</reference>
<dbReference type="PANTHER" id="PTHR33602">
    <property type="entry name" value="REGULATORY PROTEIN RECX FAMILY PROTEIN"/>
    <property type="match status" value="1"/>
</dbReference>
<name>A0A4R1QWE7_9FIRM</name>
<dbReference type="Gene3D" id="1.10.10.10">
    <property type="entry name" value="Winged helix-like DNA-binding domain superfamily/Winged helix DNA-binding domain"/>
    <property type="match status" value="2"/>
</dbReference>
<gene>
    <name evidence="5" type="primary">recX</name>
    <name evidence="8" type="ORF">EDD77_10937</name>
</gene>
<dbReference type="STRING" id="1650663.GCA_001486665_01108"/>
<comment type="function">
    <text evidence="5">Modulates RecA activity.</text>
</comment>
<dbReference type="Pfam" id="PF02631">
    <property type="entry name" value="RecX_HTH2"/>
    <property type="match status" value="1"/>
</dbReference>
<dbReference type="InterPro" id="IPR003783">
    <property type="entry name" value="Regulatory_RecX"/>
</dbReference>
<feature type="domain" description="RecX first three-helical" evidence="7">
    <location>
        <begin position="13"/>
        <end position="52"/>
    </location>
</feature>
<keyword evidence="4 5" id="KW-0963">Cytoplasm</keyword>
<dbReference type="Proteomes" id="UP000295184">
    <property type="component" value="Unassembled WGS sequence"/>
</dbReference>
<comment type="caution">
    <text evidence="8">The sequence shown here is derived from an EMBL/GenBank/DDBJ whole genome shotgun (WGS) entry which is preliminary data.</text>
</comment>
<evidence type="ECO:0000259" key="6">
    <source>
        <dbReference type="Pfam" id="PF02631"/>
    </source>
</evidence>
<evidence type="ECO:0000256" key="4">
    <source>
        <dbReference type="ARBA" id="ARBA00022490"/>
    </source>
</evidence>
<evidence type="ECO:0000256" key="3">
    <source>
        <dbReference type="ARBA" id="ARBA00018111"/>
    </source>
</evidence>
<dbReference type="PANTHER" id="PTHR33602:SF1">
    <property type="entry name" value="REGULATORY PROTEIN RECX FAMILY PROTEIN"/>
    <property type="match status" value="1"/>
</dbReference>
<feature type="domain" description="RecX second three-helical" evidence="6">
    <location>
        <begin position="59"/>
        <end position="99"/>
    </location>
</feature>
<dbReference type="HAMAP" id="MF_01114">
    <property type="entry name" value="RecX"/>
    <property type="match status" value="1"/>
</dbReference>
<protein>
    <recommendedName>
        <fullName evidence="3 5">Regulatory protein RecX</fullName>
    </recommendedName>
</protein>
<evidence type="ECO:0000313" key="9">
    <source>
        <dbReference type="Proteomes" id="UP000295184"/>
    </source>
</evidence>
<dbReference type="InterPro" id="IPR053924">
    <property type="entry name" value="RecX_HTH_2nd"/>
</dbReference>
<dbReference type="EMBL" id="SLUM01000009">
    <property type="protein sequence ID" value="TCL57763.1"/>
    <property type="molecule type" value="Genomic_DNA"/>
</dbReference>
<sequence length="170" mass="19542">MLFEEEDKTYRRALDKAMEYLSLRDHSSGELYDKVRKKVEDDHAAAAAVARCVELGLINDEAFARHRAKYLLARHKSPAQIRAHLAEKGVDRQIAAQVLEELFEEESPADAVYQLLCRSYGRKLAAGKRQNVIAAMARRGFSMGHIREALARWEEENPTEEEQPDWEPEF</sequence>
<comment type="similarity">
    <text evidence="2 5">Belongs to the RecX family.</text>
</comment>
<dbReference type="GO" id="GO:0005737">
    <property type="term" value="C:cytoplasm"/>
    <property type="evidence" value="ECO:0007669"/>
    <property type="project" value="UniProtKB-SubCell"/>
</dbReference>
<dbReference type="OrthoDB" id="1734100at2"/>
<dbReference type="RefSeq" id="WP_058963587.1">
    <property type="nucleotide sequence ID" value="NZ_CABKVM010000015.1"/>
</dbReference>
<accession>A0A4R1QWE7</accession>
<evidence type="ECO:0000256" key="1">
    <source>
        <dbReference type="ARBA" id="ARBA00004496"/>
    </source>
</evidence>